<evidence type="ECO:0000313" key="3">
    <source>
        <dbReference type="Ensembl" id="ENSSRHP00000052716.1"/>
    </source>
</evidence>
<proteinExistence type="predicted"/>
<dbReference type="AlphaFoldDB" id="A0A673JHT9"/>
<dbReference type="Pfam" id="PF00059">
    <property type="entry name" value="Lectin_C"/>
    <property type="match status" value="1"/>
</dbReference>
<dbReference type="InterPro" id="IPR016186">
    <property type="entry name" value="C-type_lectin-like/link_sf"/>
</dbReference>
<evidence type="ECO:0000256" key="1">
    <source>
        <dbReference type="ARBA" id="ARBA00023157"/>
    </source>
</evidence>
<dbReference type="Proteomes" id="UP000472270">
    <property type="component" value="Unassembled WGS sequence"/>
</dbReference>
<dbReference type="InterPro" id="IPR001304">
    <property type="entry name" value="C-type_lectin-like"/>
</dbReference>
<dbReference type="PROSITE" id="PS50041">
    <property type="entry name" value="C_TYPE_LECTIN_2"/>
    <property type="match status" value="1"/>
</dbReference>
<dbReference type="InterPro" id="IPR016187">
    <property type="entry name" value="CTDL_fold"/>
</dbReference>
<keyword evidence="4" id="KW-1185">Reference proteome</keyword>
<dbReference type="Ensembl" id="ENSSRHT00000054196.1">
    <property type="protein sequence ID" value="ENSSRHP00000052716.1"/>
    <property type="gene ID" value="ENSSRHG00000026545.1"/>
</dbReference>
<dbReference type="PANTHER" id="PTHR45784:SF3">
    <property type="entry name" value="C-TYPE LECTIN DOMAIN FAMILY 4 MEMBER K-LIKE-RELATED"/>
    <property type="match status" value="1"/>
</dbReference>
<sequence length="169" mass="19434">MMEVFSLSGSGCRRRVVMNGSGLQVNLPNTGLIFVDQTMNWTDAQSYCRHNHTDLVSVRNQNESEQVQKLISDRQLSETLSQVWIGLFRDSWQWSDQSNSSFRYWDTGEPNINRDGENCTVIKHNAQGRWHDKPCTNHLPFVCHKGILCVHKPPPRLLPEITIYGAYNT</sequence>
<evidence type="ECO:0000259" key="2">
    <source>
        <dbReference type="PROSITE" id="PS50041"/>
    </source>
</evidence>
<dbReference type="PANTHER" id="PTHR45784">
    <property type="entry name" value="C-TYPE LECTIN DOMAIN FAMILY 20 MEMBER A-RELATED"/>
    <property type="match status" value="1"/>
</dbReference>
<reference evidence="3" key="1">
    <citation type="submission" date="2025-08" db="UniProtKB">
        <authorList>
            <consortium name="Ensembl"/>
        </authorList>
    </citation>
    <scope>IDENTIFICATION</scope>
</reference>
<keyword evidence="1" id="KW-1015">Disulfide bond</keyword>
<dbReference type="PROSITE" id="PS00615">
    <property type="entry name" value="C_TYPE_LECTIN_1"/>
    <property type="match status" value="1"/>
</dbReference>
<evidence type="ECO:0000313" key="4">
    <source>
        <dbReference type="Proteomes" id="UP000472270"/>
    </source>
</evidence>
<feature type="domain" description="C-type lectin" evidence="2">
    <location>
        <begin position="34"/>
        <end position="144"/>
    </location>
</feature>
<protein>
    <recommendedName>
        <fullName evidence="2">C-type lectin domain-containing protein</fullName>
    </recommendedName>
</protein>
<reference evidence="3" key="2">
    <citation type="submission" date="2025-09" db="UniProtKB">
        <authorList>
            <consortium name="Ensembl"/>
        </authorList>
    </citation>
    <scope>IDENTIFICATION</scope>
</reference>
<dbReference type="CDD" id="cd03602">
    <property type="entry name" value="CLECT_1"/>
    <property type="match status" value="1"/>
</dbReference>
<name>A0A673JHT9_9TELE</name>
<dbReference type="Gene3D" id="3.10.100.10">
    <property type="entry name" value="Mannose-Binding Protein A, subunit A"/>
    <property type="match status" value="1"/>
</dbReference>
<organism evidence="3 4">
    <name type="scientific">Sinocyclocheilus rhinocerous</name>
    <dbReference type="NCBI Taxonomy" id="307959"/>
    <lineage>
        <taxon>Eukaryota</taxon>
        <taxon>Metazoa</taxon>
        <taxon>Chordata</taxon>
        <taxon>Craniata</taxon>
        <taxon>Vertebrata</taxon>
        <taxon>Euteleostomi</taxon>
        <taxon>Actinopterygii</taxon>
        <taxon>Neopterygii</taxon>
        <taxon>Teleostei</taxon>
        <taxon>Ostariophysi</taxon>
        <taxon>Cypriniformes</taxon>
        <taxon>Cyprinidae</taxon>
        <taxon>Cyprininae</taxon>
        <taxon>Sinocyclocheilus</taxon>
    </lineage>
</organism>
<dbReference type="SMART" id="SM00034">
    <property type="entry name" value="CLECT"/>
    <property type="match status" value="1"/>
</dbReference>
<accession>A0A673JHT9</accession>
<dbReference type="SUPFAM" id="SSF56436">
    <property type="entry name" value="C-type lectin-like"/>
    <property type="match status" value="1"/>
</dbReference>
<dbReference type="InterPro" id="IPR018378">
    <property type="entry name" value="C-type_lectin_CS"/>
</dbReference>